<evidence type="ECO:0000313" key="11">
    <source>
        <dbReference type="Proteomes" id="UP000320390"/>
    </source>
</evidence>
<evidence type="ECO:0000256" key="2">
    <source>
        <dbReference type="ARBA" id="ARBA00008914"/>
    </source>
</evidence>
<dbReference type="RefSeq" id="WP_145194416.1">
    <property type="nucleotide sequence ID" value="NZ_CP036434.1"/>
</dbReference>
<protein>
    <submittedName>
        <fullName evidence="10">Outer membrane porin F</fullName>
    </submittedName>
</protein>
<evidence type="ECO:0000259" key="9">
    <source>
        <dbReference type="PROSITE" id="PS51123"/>
    </source>
</evidence>
<dbReference type="Pfam" id="PF00691">
    <property type="entry name" value="OmpA"/>
    <property type="match status" value="1"/>
</dbReference>
<dbReference type="OrthoDB" id="9815217at2"/>
<dbReference type="Pfam" id="PF13677">
    <property type="entry name" value="MotB_plug"/>
    <property type="match status" value="1"/>
</dbReference>
<evidence type="ECO:0000256" key="4">
    <source>
        <dbReference type="ARBA" id="ARBA00022692"/>
    </source>
</evidence>
<dbReference type="GO" id="GO:0005886">
    <property type="term" value="C:plasma membrane"/>
    <property type="evidence" value="ECO:0007669"/>
    <property type="project" value="UniProtKB-SubCell"/>
</dbReference>
<evidence type="ECO:0000256" key="8">
    <source>
        <dbReference type="SAM" id="Phobius"/>
    </source>
</evidence>
<feature type="transmembrane region" description="Helical" evidence="8">
    <location>
        <begin position="20"/>
        <end position="43"/>
    </location>
</feature>
<dbReference type="EMBL" id="CP036434">
    <property type="protein sequence ID" value="QDV04987.1"/>
    <property type="molecule type" value="Genomic_DNA"/>
</dbReference>
<organism evidence="10 11">
    <name type="scientific">Saltatorellus ferox</name>
    <dbReference type="NCBI Taxonomy" id="2528018"/>
    <lineage>
        <taxon>Bacteria</taxon>
        <taxon>Pseudomonadati</taxon>
        <taxon>Planctomycetota</taxon>
        <taxon>Planctomycetia</taxon>
        <taxon>Planctomycetia incertae sedis</taxon>
        <taxon>Saltatorellus</taxon>
    </lineage>
</organism>
<accession>A0A518ELL2</accession>
<keyword evidence="3" id="KW-1003">Cell membrane</keyword>
<keyword evidence="6 7" id="KW-0472">Membrane</keyword>
<dbReference type="InterPro" id="IPR050330">
    <property type="entry name" value="Bact_OuterMem_StrucFunc"/>
</dbReference>
<comment type="similarity">
    <text evidence="2">Belongs to the MotB family.</text>
</comment>
<name>A0A518ELL2_9BACT</name>
<dbReference type="PROSITE" id="PS51123">
    <property type="entry name" value="OMPA_2"/>
    <property type="match status" value="1"/>
</dbReference>
<keyword evidence="11" id="KW-1185">Reference proteome</keyword>
<dbReference type="PANTHER" id="PTHR30329:SF21">
    <property type="entry name" value="LIPOPROTEIN YIAD-RELATED"/>
    <property type="match status" value="1"/>
</dbReference>
<dbReference type="Proteomes" id="UP000320390">
    <property type="component" value="Chromosome"/>
</dbReference>
<comment type="subcellular location">
    <subcellularLocation>
        <location evidence="1">Cell membrane</location>
        <topology evidence="1">Single-pass membrane protein</topology>
    </subcellularLocation>
</comment>
<keyword evidence="5 8" id="KW-1133">Transmembrane helix</keyword>
<dbReference type="AlphaFoldDB" id="A0A518ELL2"/>
<evidence type="ECO:0000313" key="10">
    <source>
        <dbReference type="EMBL" id="QDV04987.1"/>
    </source>
</evidence>
<dbReference type="InterPro" id="IPR036737">
    <property type="entry name" value="OmpA-like_sf"/>
</dbReference>
<dbReference type="Gene3D" id="3.30.1330.60">
    <property type="entry name" value="OmpA-like domain"/>
    <property type="match status" value="1"/>
</dbReference>
<proteinExistence type="inferred from homology"/>
<feature type="domain" description="OmpA-like" evidence="9">
    <location>
        <begin position="124"/>
        <end position="245"/>
    </location>
</feature>
<evidence type="ECO:0000256" key="7">
    <source>
        <dbReference type="PROSITE-ProRule" id="PRU00473"/>
    </source>
</evidence>
<gene>
    <name evidence="10" type="primary">oprF</name>
    <name evidence="10" type="ORF">Poly30_04820</name>
</gene>
<sequence length="257" mass="28303">MAKELIKVKEVNDGVDGAPPWITTFVDMVSLLVTFFILLYTFASIKEFDTFTYPKNIVSTSGVFKGDASDTMTAPQDDLMLAMDLARGSRKRHTRPVNELRENMEEMGQKLTDEHVPIDLRSVADGMRLRFPEKAGFRPGDARTNPSLAKALVELADTISFYPVMVVVEGHTDDAFTPSPTYPDAQSLSIARARAAAELLVREGGMDPSLIMLEGYGPDRPFKDAVTASERAANRRVEVRLVSMSRDRVASVDGGGR</sequence>
<dbReference type="PANTHER" id="PTHR30329">
    <property type="entry name" value="STATOR ELEMENT OF FLAGELLAR MOTOR COMPLEX"/>
    <property type="match status" value="1"/>
</dbReference>
<evidence type="ECO:0000256" key="3">
    <source>
        <dbReference type="ARBA" id="ARBA00022475"/>
    </source>
</evidence>
<dbReference type="InterPro" id="IPR006665">
    <property type="entry name" value="OmpA-like"/>
</dbReference>
<reference evidence="10 11" key="1">
    <citation type="submission" date="2019-02" db="EMBL/GenBank/DDBJ databases">
        <title>Deep-cultivation of Planctomycetes and their phenomic and genomic characterization uncovers novel biology.</title>
        <authorList>
            <person name="Wiegand S."/>
            <person name="Jogler M."/>
            <person name="Boedeker C."/>
            <person name="Pinto D."/>
            <person name="Vollmers J."/>
            <person name="Rivas-Marin E."/>
            <person name="Kohn T."/>
            <person name="Peeters S.H."/>
            <person name="Heuer A."/>
            <person name="Rast P."/>
            <person name="Oberbeckmann S."/>
            <person name="Bunk B."/>
            <person name="Jeske O."/>
            <person name="Meyerdierks A."/>
            <person name="Storesund J.E."/>
            <person name="Kallscheuer N."/>
            <person name="Luecker S."/>
            <person name="Lage O.M."/>
            <person name="Pohl T."/>
            <person name="Merkel B.J."/>
            <person name="Hornburger P."/>
            <person name="Mueller R.-W."/>
            <person name="Bruemmer F."/>
            <person name="Labrenz M."/>
            <person name="Spormann A.M."/>
            <person name="Op den Camp H."/>
            <person name="Overmann J."/>
            <person name="Amann R."/>
            <person name="Jetten M.S.M."/>
            <person name="Mascher T."/>
            <person name="Medema M.H."/>
            <person name="Devos D.P."/>
            <person name="Kaster A.-K."/>
            <person name="Ovreas L."/>
            <person name="Rohde M."/>
            <person name="Galperin M.Y."/>
            <person name="Jogler C."/>
        </authorList>
    </citation>
    <scope>NUCLEOTIDE SEQUENCE [LARGE SCALE GENOMIC DNA]</scope>
    <source>
        <strain evidence="10 11">Poly30</strain>
    </source>
</reference>
<dbReference type="SUPFAM" id="SSF103088">
    <property type="entry name" value="OmpA-like"/>
    <property type="match status" value="1"/>
</dbReference>
<dbReference type="InterPro" id="IPR025713">
    <property type="entry name" value="MotB-like_N_dom"/>
</dbReference>
<keyword evidence="4 8" id="KW-0812">Transmembrane</keyword>
<evidence type="ECO:0000256" key="5">
    <source>
        <dbReference type="ARBA" id="ARBA00022989"/>
    </source>
</evidence>
<evidence type="ECO:0000256" key="6">
    <source>
        <dbReference type="ARBA" id="ARBA00023136"/>
    </source>
</evidence>
<evidence type="ECO:0000256" key="1">
    <source>
        <dbReference type="ARBA" id="ARBA00004162"/>
    </source>
</evidence>